<evidence type="ECO:0000256" key="4">
    <source>
        <dbReference type="SAM" id="MobiDB-lite"/>
    </source>
</evidence>
<dbReference type="InterPro" id="IPR003016">
    <property type="entry name" value="2-oxoA_DH_lipoyl-BS"/>
</dbReference>
<keyword evidence="3" id="KW-0809">Transit peptide</keyword>
<evidence type="ECO:0000259" key="5">
    <source>
        <dbReference type="PROSITE" id="PS50968"/>
    </source>
</evidence>
<protein>
    <recommendedName>
        <fullName evidence="9">Single hybrid motif-containing protein</fullName>
    </recommendedName>
</protein>
<feature type="region of interest" description="Disordered" evidence="4">
    <location>
        <begin position="117"/>
        <end position="162"/>
    </location>
</feature>
<dbReference type="GO" id="GO:0004742">
    <property type="term" value="F:dihydrolipoyllysine-residue acetyltransferase activity"/>
    <property type="evidence" value="ECO:0007669"/>
    <property type="project" value="TreeGrafter"/>
</dbReference>
<dbReference type="EMBL" id="KN837264">
    <property type="protein sequence ID" value="KIJ30321.1"/>
    <property type="molecule type" value="Genomic_DNA"/>
</dbReference>
<dbReference type="GO" id="GO:0006086">
    <property type="term" value="P:pyruvate decarboxylation to acetyl-CoA"/>
    <property type="evidence" value="ECO:0007669"/>
    <property type="project" value="InterPro"/>
</dbReference>
<dbReference type="InterPro" id="IPR000089">
    <property type="entry name" value="Biotin_lipoyl"/>
</dbReference>
<dbReference type="Pfam" id="PF00364">
    <property type="entry name" value="Biotin_lipoyl"/>
    <property type="match status" value="1"/>
</dbReference>
<dbReference type="Gene3D" id="4.10.320.10">
    <property type="entry name" value="E3-binding domain"/>
    <property type="match status" value="1"/>
</dbReference>
<dbReference type="InterPro" id="IPR045257">
    <property type="entry name" value="E2/Pdx1"/>
</dbReference>
<dbReference type="Pfam" id="PF02817">
    <property type="entry name" value="E3_binding"/>
    <property type="match status" value="1"/>
</dbReference>
<feature type="compositionally biased region" description="Basic and acidic residues" evidence="4">
    <location>
        <begin position="133"/>
        <end position="142"/>
    </location>
</feature>
<dbReference type="PROSITE" id="PS00189">
    <property type="entry name" value="LIPOYL"/>
    <property type="match status" value="1"/>
</dbReference>
<dbReference type="PROSITE" id="PS51826">
    <property type="entry name" value="PSBD"/>
    <property type="match status" value="1"/>
</dbReference>
<feature type="compositionally biased region" description="Low complexity" evidence="4">
    <location>
        <begin position="289"/>
        <end position="299"/>
    </location>
</feature>
<evidence type="ECO:0000313" key="8">
    <source>
        <dbReference type="Proteomes" id="UP000054279"/>
    </source>
</evidence>
<dbReference type="OrthoDB" id="537444at2759"/>
<accession>A0A0C9UY64</accession>
<keyword evidence="8" id="KW-1185">Reference proteome</keyword>
<dbReference type="SUPFAM" id="SSF47005">
    <property type="entry name" value="Peripheral subunit-binding domain of 2-oxo acid dehydrogenase complex"/>
    <property type="match status" value="1"/>
</dbReference>
<dbReference type="Proteomes" id="UP000054279">
    <property type="component" value="Unassembled WGS sequence"/>
</dbReference>
<name>A0A0C9UY64_SPHS4</name>
<sequence>MSTLSRVLKVTRSLGSRRSLHASSCRAEITKFQMPAMSPTMTEGGIASWKKKDGESFTAGDVLLEIETDKATIDVEAQDDGILGKVIKADGSKNVPVGAVIALLAQEGDDISNLEIPAEEAPAPTPPPPSAPKAERKEEEPKPAPPSPPQPSQSGAKTQIDHSKPVFPSVLRLLEENHVADVSSIKGTGIRGMLTKGDVLAYLGKASGPTGTWKDTTPTPSVYKQQAVPANAKPGAPPPKAPLDAAAIRKTIVAALLADSIKSRTPAPSPILPSVDLIIDEYLPRRPTATATPVAPASTKASLPSPRTDELDGLH</sequence>
<dbReference type="PROSITE" id="PS50968">
    <property type="entry name" value="BIOTINYL_LIPOYL"/>
    <property type="match status" value="1"/>
</dbReference>
<dbReference type="InterPro" id="IPR011053">
    <property type="entry name" value="Single_hybrid_motif"/>
</dbReference>
<evidence type="ECO:0000256" key="1">
    <source>
        <dbReference type="ARBA" id="ARBA00007317"/>
    </source>
</evidence>
<keyword evidence="2" id="KW-0450">Lipoyl</keyword>
<dbReference type="InterPro" id="IPR036625">
    <property type="entry name" value="E3-bd_dom_sf"/>
</dbReference>
<dbReference type="FunFam" id="2.40.50.100:FF:000010">
    <property type="entry name" value="Acetyltransferase component of pyruvate dehydrogenase complex"/>
    <property type="match status" value="1"/>
</dbReference>
<dbReference type="PANTHER" id="PTHR23151">
    <property type="entry name" value="DIHYDROLIPOAMIDE ACETYL/SUCCINYL-TRANSFERASE-RELATED"/>
    <property type="match status" value="1"/>
</dbReference>
<evidence type="ECO:0000256" key="2">
    <source>
        <dbReference type="ARBA" id="ARBA00022823"/>
    </source>
</evidence>
<dbReference type="GO" id="GO:0045254">
    <property type="term" value="C:pyruvate dehydrogenase complex"/>
    <property type="evidence" value="ECO:0007669"/>
    <property type="project" value="InterPro"/>
</dbReference>
<dbReference type="InterPro" id="IPR004167">
    <property type="entry name" value="PSBD"/>
</dbReference>
<feature type="region of interest" description="Disordered" evidence="4">
    <location>
        <begin position="289"/>
        <end position="315"/>
    </location>
</feature>
<reference evidence="7 8" key="1">
    <citation type="submission" date="2014-06" db="EMBL/GenBank/DDBJ databases">
        <title>Evolutionary Origins and Diversification of the Mycorrhizal Mutualists.</title>
        <authorList>
            <consortium name="DOE Joint Genome Institute"/>
            <consortium name="Mycorrhizal Genomics Consortium"/>
            <person name="Kohler A."/>
            <person name="Kuo A."/>
            <person name="Nagy L.G."/>
            <person name="Floudas D."/>
            <person name="Copeland A."/>
            <person name="Barry K.W."/>
            <person name="Cichocki N."/>
            <person name="Veneault-Fourrey C."/>
            <person name="LaButti K."/>
            <person name="Lindquist E.A."/>
            <person name="Lipzen A."/>
            <person name="Lundell T."/>
            <person name="Morin E."/>
            <person name="Murat C."/>
            <person name="Riley R."/>
            <person name="Ohm R."/>
            <person name="Sun H."/>
            <person name="Tunlid A."/>
            <person name="Henrissat B."/>
            <person name="Grigoriev I.V."/>
            <person name="Hibbett D.S."/>
            <person name="Martin F."/>
        </authorList>
    </citation>
    <scope>NUCLEOTIDE SEQUENCE [LARGE SCALE GENOMIC DNA]</scope>
    <source>
        <strain evidence="7 8">SS14</strain>
    </source>
</reference>
<feature type="domain" description="Peripheral subunit-binding (PSBD)" evidence="6">
    <location>
        <begin position="165"/>
        <end position="203"/>
    </location>
</feature>
<dbReference type="HOGENOM" id="CLU_035825_0_0_1"/>
<dbReference type="SUPFAM" id="SSF51230">
    <property type="entry name" value="Single hybrid motif"/>
    <property type="match status" value="1"/>
</dbReference>
<comment type="similarity">
    <text evidence="1">Belongs to the 2-oxoacid dehydrogenase family.</text>
</comment>
<evidence type="ECO:0000256" key="3">
    <source>
        <dbReference type="ARBA" id="ARBA00022946"/>
    </source>
</evidence>
<organism evidence="7 8">
    <name type="scientific">Sphaerobolus stellatus (strain SS14)</name>
    <dbReference type="NCBI Taxonomy" id="990650"/>
    <lineage>
        <taxon>Eukaryota</taxon>
        <taxon>Fungi</taxon>
        <taxon>Dikarya</taxon>
        <taxon>Basidiomycota</taxon>
        <taxon>Agaricomycotina</taxon>
        <taxon>Agaricomycetes</taxon>
        <taxon>Phallomycetidae</taxon>
        <taxon>Geastrales</taxon>
        <taxon>Sphaerobolaceae</taxon>
        <taxon>Sphaerobolus</taxon>
    </lineage>
</organism>
<evidence type="ECO:0000259" key="6">
    <source>
        <dbReference type="PROSITE" id="PS51826"/>
    </source>
</evidence>
<evidence type="ECO:0008006" key="9">
    <source>
        <dbReference type="Google" id="ProtNLM"/>
    </source>
</evidence>
<dbReference type="Gene3D" id="2.40.50.100">
    <property type="match status" value="1"/>
</dbReference>
<gene>
    <name evidence="7" type="ORF">M422DRAFT_36618</name>
</gene>
<evidence type="ECO:0000313" key="7">
    <source>
        <dbReference type="EMBL" id="KIJ30321.1"/>
    </source>
</evidence>
<dbReference type="PANTHER" id="PTHR23151:SF82">
    <property type="entry name" value="PYRUVATE DEHYDROGENASE COMPLEX PROTEIN X COMPONENT, MITOCHONDRIAL"/>
    <property type="match status" value="1"/>
</dbReference>
<proteinExistence type="inferred from homology"/>
<feature type="domain" description="Lipoyl-binding" evidence="5">
    <location>
        <begin position="29"/>
        <end position="105"/>
    </location>
</feature>
<dbReference type="AlphaFoldDB" id="A0A0C9UY64"/>
<dbReference type="CDD" id="cd06849">
    <property type="entry name" value="lipoyl_domain"/>
    <property type="match status" value="1"/>
</dbReference>